<organism evidence="2 3">
    <name type="scientific">Muribaculum intestinale</name>
    <dbReference type="NCBI Taxonomy" id="1796646"/>
    <lineage>
        <taxon>Bacteria</taxon>
        <taxon>Pseudomonadati</taxon>
        <taxon>Bacteroidota</taxon>
        <taxon>Bacteroidia</taxon>
        <taxon>Bacteroidales</taxon>
        <taxon>Muribaculaceae</taxon>
        <taxon>Muribaculum</taxon>
    </lineage>
</organism>
<dbReference type="OrthoDB" id="9884661at2"/>
<feature type="transmembrane region" description="Helical" evidence="1">
    <location>
        <begin position="57"/>
        <end position="74"/>
    </location>
</feature>
<dbReference type="KEGG" id="pary:A4V02_03880"/>
<evidence type="ECO:0000313" key="3">
    <source>
        <dbReference type="Proteomes" id="UP000186351"/>
    </source>
</evidence>
<reference evidence="3" key="1">
    <citation type="submission" date="2016-04" db="EMBL/GenBank/DDBJ databases">
        <title>Complete Genome Sequences of Twelve Strains of a Stable Defined Moderately Diverse Mouse Microbiota 2 (sDMDMm2).</title>
        <authorList>
            <person name="Uchimura Y."/>
            <person name="Wyss M."/>
            <person name="Brugiroux S."/>
            <person name="Limenitakis J.P."/>
            <person name="Stecher B."/>
            <person name="McCoy K.D."/>
            <person name="Macpherson A.J."/>
        </authorList>
    </citation>
    <scope>NUCLEOTIDE SEQUENCE [LARGE SCALE GENOMIC DNA]</scope>
    <source>
        <strain evidence="3">YL27</strain>
    </source>
</reference>
<name>A0A1B1S822_9BACT</name>
<sequence>MIPVSTVWWIVVISVLATFIISWFLFHHLWFKKTSYPKFCKRIENAIEFLGYWLQRLWYAILFVGSSIYLFIHFEECRDLTFTPKFNGFNVIFVFWLILLILPLFEKFEGFGVNLKLNRQNKISTDAASKAMDSTDIMSVEELDQMHREGGNNE</sequence>
<accession>A0A1Z2XDR9</accession>
<keyword evidence="1" id="KW-0812">Transmembrane</keyword>
<keyword evidence="3" id="KW-1185">Reference proteome</keyword>
<evidence type="ECO:0000313" key="2">
    <source>
        <dbReference type="EMBL" id="ANU62940.1"/>
    </source>
</evidence>
<proteinExistence type="predicted"/>
<keyword evidence="1" id="KW-1133">Transmembrane helix</keyword>
<feature type="transmembrane region" description="Helical" evidence="1">
    <location>
        <begin position="86"/>
        <end position="105"/>
    </location>
</feature>
<dbReference type="STRING" id="1796646.A4V02_03880"/>
<feature type="transmembrane region" description="Helical" evidence="1">
    <location>
        <begin position="6"/>
        <end position="26"/>
    </location>
</feature>
<gene>
    <name evidence="2" type="ORF">A4V02_03880</name>
</gene>
<dbReference type="Proteomes" id="UP000186351">
    <property type="component" value="Chromosome"/>
</dbReference>
<evidence type="ECO:0000256" key="1">
    <source>
        <dbReference type="SAM" id="Phobius"/>
    </source>
</evidence>
<dbReference type="RefSeq" id="WP_068960303.1">
    <property type="nucleotide sequence ID" value="NZ_CAJTAP010000045.1"/>
</dbReference>
<keyword evidence="1" id="KW-0472">Membrane</keyword>
<protein>
    <submittedName>
        <fullName evidence="2">Uncharacterized protein</fullName>
    </submittedName>
</protein>
<dbReference type="GeneID" id="65535985"/>
<accession>A0A1B1S822</accession>
<dbReference type="EMBL" id="CP015402">
    <property type="protein sequence ID" value="ANU62940.1"/>
    <property type="molecule type" value="Genomic_DNA"/>
</dbReference>
<dbReference type="AlphaFoldDB" id="A0A1B1S822"/>